<dbReference type="NCBIfam" id="TIGR01225">
    <property type="entry name" value="hutH"/>
    <property type="match status" value="1"/>
</dbReference>
<dbReference type="Pfam" id="PF00221">
    <property type="entry name" value="Lyase_aromatic"/>
    <property type="match status" value="1"/>
</dbReference>
<dbReference type="PROSITE" id="PS00488">
    <property type="entry name" value="PAL_HISTIDASE"/>
    <property type="match status" value="1"/>
</dbReference>
<evidence type="ECO:0000256" key="7">
    <source>
        <dbReference type="RuleBase" id="RU003954"/>
    </source>
</evidence>
<accession>A0A8S8X9X5</accession>
<dbReference type="GO" id="GO:0006548">
    <property type="term" value="P:L-histidine catabolic process"/>
    <property type="evidence" value="ECO:0007669"/>
    <property type="project" value="UniProtKB-UniRule"/>
</dbReference>
<feature type="modified residue" description="2,3-didehydroalanine (Ser)" evidence="6">
    <location>
        <position position="136"/>
    </location>
</feature>
<reference evidence="10" key="1">
    <citation type="submission" date="2021-02" db="EMBL/GenBank/DDBJ databases">
        <title>Genome sequence of Rhodospirillales sp. strain TMPK1 isolated from soil.</title>
        <authorList>
            <person name="Nakai R."/>
            <person name="Kusada H."/>
            <person name="Tamaki H."/>
        </authorList>
    </citation>
    <scope>NUCLEOTIDE SEQUENCE</scope>
    <source>
        <strain evidence="10">TMPK1</strain>
    </source>
</reference>
<dbReference type="SUPFAM" id="SSF48557">
    <property type="entry name" value="L-aspartase-like"/>
    <property type="match status" value="1"/>
</dbReference>
<dbReference type="GO" id="GO:0005737">
    <property type="term" value="C:cytoplasm"/>
    <property type="evidence" value="ECO:0007669"/>
    <property type="project" value="UniProtKB-SubCell"/>
</dbReference>
<dbReference type="Gene3D" id="1.10.275.10">
    <property type="entry name" value="Fumarase/aspartase (N-terminal domain)"/>
    <property type="match status" value="1"/>
</dbReference>
<keyword evidence="6" id="KW-0963">Cytoplasm</keyword>
<dbReference type="FunFam" id="1.10.275.10:FF:000005">
    <property type="entry name" value="Histidine ammonia-lyase"/>
    <property type="match status" value="1"/>
</dbReference>
<comment type="similarity">
    <text evidence="6 7">Belongs to the PAL/histidase family.</text>
</comment>
<evidence type="ECO:0000313" key="10">
    <source>
        <dbReference type="EMBL" id="GIL37956.1"/>
    </source>
</evidence>
<keyword evidence="3 6" id="KW-0369">Histidine metabolism</keyword>
<dbReference type="EMBL" id="BOPV01000001">
    <property type="protein sequence ID" value="GIL37956.1"/>
    <property type="molecule type" value="Genomic_DNA"/>
</dbReference>
<evidence type="ECO:0000256" key="4">
    <source>
        <dbReference type="ARBA" id="ARBA00023239"/>
    </source>
</evidence>
<proteinExistence type="inferred from homology"/>
<dbReference type="AlphaFoldDB" id="A0A8S8X9X5"/>
<dbReference type="GO" id="GO:0004397">
    <property type="term" value="F:histidine ammonia-lyase activity"/>
    <property type="evidence" value="ECO:0007669"/>
    <property type="project" value="UniProtKB-UniRule"/>
</dbReference>
<dbReference type="NCBIfam" id="NF006871">
    <property type="entry name" value="PRK09367.1"/>
    <property type="match status" value="1"/>
</dbReference>
<dbReference type="Proteomes" id="UP000681075">
    <property type="component" value="Unassembled WGS sequence"/>
</dbReference>
<dbReference type="InterPro" id="IPR008948">
    <property type="entry name" value="L-Aspartase-like"/>
</dbReference>
<dbReference type="Gene3D" id="1.20.200.10">
    <property type="entry name" value="Fumarase/aspartase (Central domain)"/>
    <property type="match status" value="1"/>
</dbReference>
<evidence type="ECO:0000256" key="9">
    <source>
        <dbReference type="RuleBase" id="RU004480"/>
    </source>
</evidence>
<dbReference type="InterPro" id="IPR005921">
    <property type="entry name" value="HutH"/>
</dbReference>
<dbReference type="RefSeq" id="WP_420240864.1">
    <property type="nucleotide sequence ID" value="NZ_BOPV01000001.1"/>
</dbReference>
<evidence type="ECO:0000256" key="1">
    <source>
        <dbReference type="ARBA" id="ARBA00005113"/>
    </source>
</evidence>
<organism evidence="10 11">
    <name type="scientific">Roseiterribacter gracilis</name>
    <dbReference type="NCBI Taxonomy" id="2812848"/>
    <lineage>
        <taxon>Bacteria</taxon>
        <taxon>Pseudomonadati</taxon>
        <taxon>Pseudomonadota</taxon>
        <taxon>Alphaproteobacteria</taxon>
        <taxon>Rhodospirillales</taxon>
        <taxon>Roseiterribacteraceae</taxon>
        <taxon>Roseiterribacter</taxon>
    </lineage>
</organism>
<sequence>MKLEHDLLRAALDGPVRAELDATDRAAIERSAATVDTIVASGRTTYGINTGFGLLASKTIPEDQLATLQRNLILSHAAGVGAPLDDAAVRLILLLKLAGLARGYSGVRLQLVEALCALLNHDVLPVIPEKGSVGASGDLAPLAHLSLPLLGLGDVRHHGETIPAAEGLRRAGLEPIQLRAKEGLALINGTQVSTALAIKGLLRIESVFAAAMVAGALSVDAALGSDAPFDPRLHEARGQPGQIDVAARYRGLLDGSAIRASHFDCDRVQDPYSLRCQPQVMGAALDLIRNAARTLLIEATAVTDNPLIFADTGEALSGGNFHAEPVAMAADTLAIAVAEIGALSERRLALLIDPALSQLPAFLVNEPGLNSGFMIAQVTAAALASENKSLAHPASVDSLPTSANQEDHVSMATFAARRLADMAENTTNIVAIELLAACQGIDFRAPLNTSPTLQRAYGLVRKQVGFYDRDRIFAPDIAAVATLVRDDAFLSFLPGLLP</sequence>
<dbReference type="InterPro" id="IPR022313">
    <property type="entry name" value="Phe/His_NH3-lyase_AS"/>
</dbReference>
<keyword evidence="11" id="KW-1185">Reference proteome</keyword>
<gene>
    <name evidence="6 10" type="primary">hutH</name>
    <name evidence="10" type="ORF">TMPK1_01930</name>
</gene>
<name>A0A8S8X9X5_9PROT</name>
<evidence type="ECO:0000256" key="3">
    <source>
        <dbReference type="ARBA" id="ARBA00022808"/>
    </source>
</evidence>
<evidence type="ECO:0000256" key="6">
    <source>
        <dbReference type="HAMAP-Rule" id="MF_00229"/>
    </source>
</evidence>
<dbReference type="InterPro" id="IPR024083">
    <property type="entry name" value="Fumarase/histidase_N"/>
</dbReference>
<feature type="cross-link" description="5-imidazolinone (Ala-Gly)" evidence="6">
    <location>
        <begin position="135"/>
        <end position="137"/>
    </location>
</feature>
<evidence type="ECO:0000256" key="2">
    <source>
        <dbReference type="ARBA" id="ARBA00012994"/>
    </source>
</evidence>
<dbReference type="InterPro" id="IPR001106">
    <property type="entry name" value="Aromatic_Lyase"/>
</dbReference>
<dbReference type="EC" id="4.3.1.3" evidence="2 6"/>
<keyword evidence="4 6" id="KW-0456">Lyase</keyword>
<dbReference type="HAMAP" id="MF_00229">
    <property type="entry name" value="His_ammonia_lyase"/>
    <property type="match status" value="1"/>
</dbReference>
<dbReference type="FunFam" id="1.20.200.10:FF:000003">
    <property type="entry name" value="Histidine ammonia-lyase"/>
    <property type="match status" value="1"/>
</dbReference>
<evidence type="ECO:0000313" key="11">
    <source>
        <dbReference type="Proteomes" id="UP000681075"/>
    </source>
</evidence>
<comment type="pathway">
    <text evidence="1 6 8">Amino-acid degradation; L-histidine degradation into L-glutamate; N-formimidoyl-L-glutamate from L-histidine: step 1/3.</text>
</comment>
<dbReference type="PANTHER" id="PTHR10362">
    <property type="entry name" value="HISTIDINE AMMONIA-LYASE"/>
    <property type="match status" value="1"/>
</dbReference>
<comment type="catalytic activity">
    <reaction evidence="5 6 8">
        <text>L-histidine = trans-urocanate + NH4(+)</text>
        <dbReference type="Rhea" id="RHEA:21232"/>
        <dbReference type="ChEBI" id="CHEBI:17771"/>
        <dbReference type="ChEBI" id="CHEBI:28938"/>
        <dbReference type="ChEBI" id="CHEBI:57595"/>
        <dbReference type="EC" id="4.3.1.3"/>
    </reaction>
</comment>
<comment type="PTM">
    <text evidence="6">Contains an active site 4-methylidene-imidazol-5-one (MIO), which is formed autocatalytically by cyclization and dehydration of residues Ala-Ser-Gly.</text>
</comment>
<evidence type="ECO:0000256" key="8">
    <source>
        <dbReference type="RuleBase" id="RU004479"/>
    </source>
</evidence>
<comment type="subcellular location">
    <subcellularLocation>
        <location evidence="6 9">Cytoplasm</location>
    </subcellularLocation>
</comment>
<evidence type="ECO:0000256" key="5">
    <source>
        <dbReference type="ARBA" id="ARBA00049269"/>
    </source>
</evidence>
<comment type="caution">
    <text evidence="10">The sequence shown here is derived from an EMBL/GenBank/DDBJ whole genome shotgun (WGS) entry which is preliminary data.</text>
</comment>
<protein>
    <recommendedName>
        <fullName evidence="2 6">Histidine ammonia-lyase</fullName>
        <shortName evidence="6">Histidase</shortName>
        <ecNumber evidence="2 6">4.3.1.3</ecNumber>
    </recommendedName>
</protein>
<dbReference type="CDD" id="cd00332">
    <property type="entry name" value="PAL-HAL"/>
    <property type="match status" value="1"/>
</dbReference>